<dbReference type="InterPro" id="IPR010090">
    <property type="entry name" value="Phage_tape_meas"/>
</dbReference>
<reference evidence="6" key="1">
    <citation type="submission" date="2017-11" db="EMBL/GenBank/DDBJ databases">
        <title>Phenotypic and genomic properties of facultatively anaerobic sulfur-reducing natronoarchaea from hypersaline soda lakes.</title>
        <authorList>
            <person name="Sorokin D.Y."/>
            <person name="Kublanov I.V."/>
            <person name="Roman P."/>
            <person name="Sinninghe Damste J.S."/>
            <person name="Golyshin P.N."/>
            <person name="Rojo D."/>
            <person name="Ciordia S."/>
            <person name="Mena M.D.C."/>
            <person name="Ferrer M."/>
            <person name="Messina E."/>
            <person name="Smedile F."/>
            <person name="La Spada G."/>
            <person name="La Cono V."/>
            <person name="Yakimov M.M."/>
        </authorList>
    </citation>
    <scope>NUCLEOTIDE SEQUENCE [LARGE SCALE GENOMIC DNA]</scope>
    <source>
        <strain evidence="6">AArc-Sl</strain>
    </source>
</reference>
<evidence type="ECO:0000259" key="4">
    <source>
        <dbReference type="Pfam" id="PF10145"/>
    </source>
</evidence>
<keyword evidence="3" id="KW-1133">Transmembrane helix</keyword>
<evidence type="ECO:0000313" key="5">
    <source>
        <dbReference type="EMBL" id="AUX08910.1"/>
    </source>
</evidence>
<evidence type="ECO:0000256" key="2">
    <source>
        <dbReference type="SAM" id="Coils"/>
    </source>
</evidence>
<dbReference type="Proteomes" id="UP000263012">
    <property type="component" value="Chromosome"/>
</dbReference>
<dbReference type="OrthoDB" id="346395at2157"/>
<organism evidence="5 6">
    <name type="scientific">Halalkaliarchaeum desulfuricum</name>
    <dbReference type="NCBI Taxonomy" id="2055893"/>
    <lineage>
        <taxon>Archaea</taxon>
        <taxon>Methanobacteriati</taxon>
        <taxon>Methanobacteriota</taxon>
        <taxon>Stenosarchaea group</taxon>
        <taxon>Halobacteria</taxon>
        <taxon>Halobacteriales</taxon>
        <taxon>Haloferacaceae</taxon>
        <taxon>Halalkaliarchaeum</taxon>
    </lineage>
</organism>
<dbReference type="NCBIfam" id="TIGR01760">
    <property type="entry name" value="tape_meas_TP901"/>
    <property type="match status" value="1"/>
</dbReference>
<evidence type="ECO:0000256" key="1">
    <source>
        <dbReference type="ARBA" id="ARBA00022612"/>
    </source>
</evidence>
<accession>A0A343TII8</accession>
<sequence length="893" mass="94641">MTFTPSGGESVEIAIEAEDQGASQAFENVESSALGMKHAVGAAGGVLAGAGVAAFGSAADSAIEFEEAMAEIEKVAGEDVAEELTGDIKDLASEVPLAHDELAELATQAGRMGAESADEIAEFTEVAGQMGAATTLSADEAGTALGKMTTALDEPLDNVGELGDSINELSNNFQTTSDEIVDSAQRSGQALDTLGLESDEILGLSAAFNEVSPTSRQAAQRMQQVSESMMDPDNVEMFADMLDVSAEEFEKMRDEAPEETMMSLMENIDGNQDALDTLNDELTTAQARAFRDTADSADAMKEAMQESGEAMEEGGSLAGEVATETDTMAGQMELLSSEVENIKIAMGESFLPVLVDVLETVSPLISEFADVNEEFDGLPAVIMAATAAIGGLTVALTALTGITATTILPIIAALGALGATAYAIKTAWDENMGGIQDATQEMWEAIEPALASVQSFAEDVFEDYVMPLLEDLQELWEEQFEEIAEDVAETMDVVSDRIETVLAFLEGYWEEHGDSIMTIVEATFAFLELTIGTALRAISTTIQAVLAIIRGDFDEALEIYLDFWVTTFEEILGFLDNDFFSGIVATFEAVFGFIQHVFEAIYDFLIGGSIIPDTFNEILDFLTTWFATVQSWLVHDGKELIADGFQAIFDATIGNLMEFLENLAGGISGTLGTIADWVTNQGSDAIEGAFGAVQEAITSPISTAVSTIEDTISELPDYIMDTVQNAVDDAIDWFNRNVPNTLEIPSVTVGGGSVSLPSHTFEDPISGETIGTIGGGRLSIPSSTVGGQGIDLPQLAQGGIITGDTLARIGEAGDNEAVVPLHRLSRFLDTAYEVGAQTVSEGPHGATSDSQSSTLTATLRVEGDGELADLIREHAELVVEDHENAKANRISRM</sequence>
<feature type="domain" description="Phage tail tape measure protein" evidence="4">
    <location>
        <begin position="87"/>
        <end position="274"/>
    </location>
</feature>
<dbReference type="SUPFAM" id="SSF48371">
    <property type="entry name" value="ARM repeat"/>
    <property type="match status" value="1"/>
</dbReference>
<dbReference type="PANTHER" id="PTHR37813">
    <property type="entry name" value="FELS-2 PROPHAGE PROTEIN"/>
    <property type="match status" value="1"/>
</dbReference>
<evidence type="ECO:0000313" key="6">
    <source>
        <dbReference type="Proteomes" id="UP000263012"/>
    </source>
</evidence>
<protein>
    <submittedName>
        <fullName evidence="5">Phage tail tape measure protein</fullName>
    </submittedName>
</protein>
<feature type="coiled-coil region" evidence="2">
    <location>
        <begin position="261"/>
        <end position="288"/>
    </location>
</feature>
<dbReference type="AlphaFoldDB" id="A0A343TII8"/>
<dbReference type="PANTHER" id="PTHR37813:SF1">
    <property type="entry name" value="FELS-2 PROPHAGE PROTEIN"/>
    <property type="match status" value="1"/>
</dbReference>
<keyword evidence="6" id="KW-1185">Reference proteome</keyword>
<dbReference type="KEGG" id="hdf:AArcSl_1279"/>
<proteinExistence type="predicted"/>
<keyword evidence="3" id="KW-0812">Transmembrane</keyword>
<dbReference type="Pfam" id="PF10145">
    <property type="entry name" value="PhageMin_Tail"/>
    <property type="match status" value="1"/>
</dbReference>
<dbReference type="EMBL" id="CP025066">
    <property type="protein sequence ID" value="AUX08910.1"/>
    <property type="molecule type" value="Genomic_DNA"/>
</dbReference>
<feature type="transmembrane region" description="Helical" evidence="3">
    <location>
        <begin position="406"/>
        <end position="424"/>
    </location>
</feature>
<dbReference type="GeneID" id="37877626"/>
<keyword evidence="3" id="KW-0472">Membrane</keyword>
<evidence type="ECO:0000256" key="3">
    <source>
        <dbReference type="SAM" id="Phobius"/>
    </source>
</evidence>
<feature type="transmembrane region" description="Helical" evidence="3">
    <location>
        <begin position="378"/>
        <end position="399"/>
    </location>
</feature>
<keyword evidence="2" id="KW-0175">Coiled coil</keyword>
<dbReference type="InterPro" id="IPR016024">
    <property type="entry name" value="ARM-type_fold"/>
</dbReference>
<gene>
    <name evidence="5" type="ORF">AArcSl_1279</name>
</gene>
<dbReference type="RefSeq" id="WP_119816626.1">
    <property type="nucleotide sequence ID" value="NZ_CP025066.1"/>
</dbReference>
<keyword evidence="1" id="KW-1188">Viral release from host cell</keyword>
<name>A0A343TII8_9EURY</name>